<dbReference type="Gene3D" id="1.10.10.60">
    <property type="entry name" value="Homeodomain-like"/>
    <property type="match status" value="1"/>
</dbReference>
<feature type="domain" description="HTH araC/xylS-type" evidence="4">
    <location>
        <begin position="374"/>
        <end position="465"/>
    </location>
</feature>
<dbReference type="GO" id="GO:0043565">
    <property type="term" value="F:sequence-specific DNA binding"/>
    <property type="evidence" value="ECO:0007669"/>
    <property type="project" value="InterPro"/>
</dbReference>
<dbReference type="EMBL" id="FMZC01000013">
    <property type="protein sequence ID" value="SDE20604.1"/>
    <property type="molecule type" value="Genomic_DNA"/>
</dbReference>
<dbReference type="PROSITE" id="PS01124">
    <property type="entry name" value="HTH_ARAC_FAMILY_2"/>
    <property type="match status" value="1"/>
</dbReference>
<dbReference type="GO" id="GO:0003700">
    <property type="term" value="F:DNA-binding transcription factor activity"/>
    <property type="evidence" value="ECO:0007669"/>
    <property type="project" value="InterPro"/>
</dbReference>
<evidence type="ECO:0000256" key="2">
    <source>
        <dbReference type="ARBA" id="ARBA00023125"/>
    </source>
</evidence>
<reference evidence="5 6" key="1">
    <citation type="submission" date="2016-10" db="EMBL/GenBank/DDBJ databases">
        <authorList>
            <person name="de Groot N.N."/>
        </authorList>
    </citation>
    <scope>NUCLEOTIDE SEQUENCE [LARGE SCALE GENOMIC DNA]</scope>
    <source>
        <strain evidence="5 6">DSM 16619</strain>
    </source>
</reference>
<protein>
    <submittedName>
        <fullName evidence="5">AraC-type DNA-binding protein</fullName>
    </submittedName>
</protein>
<evidence type="ECO:0000256" key="3">
    <source>
        <dbReference type="ARBA" id="ARBA00023163"/>
    </source>
</evidence>
<dbReference type="Proteomes" id="UP000198781">
    <property type="component" value="Unassembled WGS sequence"/>
</dbReference>
<dbReference type="RefSeq" id="WP_092745221.1">
    <property type="nucleotide sequence ID" value="NZ_FMZC01000013.1"/>
</dbReference>
<sequence>MLLSLLSLSCQRAQAQAPELSNLIQATRIKDAAGIGRRRLERSGRDTGSAHEGALLGRSLLLVGMEEAASEVFHQQLKAYDQVSRSNVRWQSALDQAWLFHHLNKPARAVACWAIVAGDHEAPVELRVEGHCGKALSLQALGQHAEALATARQAEVLCQSEAAAMLAPHARAVRLEVLARVHLLRHEELTDHALSESAVALARDLPTQSEMVAELAALESSTSVPQLLRARLAYLRSGLLGLQPAGRQEAIAGFVRWLREHELAGLESQVRVEACLALLTDKAATPARDVIQTLASIEREVDRHPYASDIQYCLSKIHMEEGRLGESLRQYKRHVAQAMRVVHNTVLARMNSAASSLPSQAQDTTGLRLPPRYRAAYRYIVEHLHDANLSVREIAGRLGVTERALQLAFRNHLGMTPAELIRTERVKRIEDELREMSDTGGRAHMLDVASRWGICNRSTLANAFKLSAARPVDAH</sequence>
<evidence type="ECO:0000313" key="5">
    <source>
        <dbReference type="EMBL" id="SDE20604.1"/>
    </source>
</evidence>
<dbReference type="OrthoDB" id="9146493at2"/>
<organism evidence="5 6">
    <name type="scientific">Paracidovorax valerianellae</name>
    <dbReference type="NCBI Taxonomy" id="187868"/>
    <lineage>
        <taxon>Bacteria</taxon>
        <taxon>Pseudomonadati</taxon>
        <taxon>Pseudomonadota</taxon>
        <taxon>Betaproteobacteria</taxon>
        <taxon>Burkholderiales</taxon>
        <taxon>Comamonadaceae</taxon>
        <taxon>Paracidovorax</taxon>
    </lineage>
</organism>
<dbReference type="InterPro" id="IPR050204">
    <property type="entry name" value="AraC_XylS_family_regulators"/>
</dbReference>
<dbReference type="PANTHER" id="PTHR46796:SF12">
    <property type="entry name" value="HTH-TYPE DNA-BINDING TRANSCRIPTIONAL ACTIVATOR EUTR"/>
    <property type="match status" value="1"/>
</dbReference>
<dbReference type="InterPro" id="IPR009057">
    <property type="entry name" value="Homeodomain-like_sf"/>
</dbReference>
<dbReference type="InterPro" id="IPR011990">
    <property type="entry name" value="TPR-like_helical_dom_sf"/>
</dbReference>
<dbReference type="Pfam" id="PF12833">
    <property type="entry name" value="HTH_18"/>
    <property type="match status" value="1"/>
</dbReference>
<dbReference type="STRING" id="187868.SAMN05192589_113130"/>
<keyword evidence="6" id="KW-1185">Reference proteome</keyword>
<evidence type="ECO:0000256" key="1">
    <source>
        <dbReference type="ARBA" id="ARBA00023015"/>
    </source>
</evidence>
<name>A0A1G7B0F9_9BURK</name>
<dbReference type="AlphaFoldDB" id="A0A1G7B0F9"/>
<dbReference type="SUPFAM" id="SSF46689">
    <property type="entry name" value="Homeodomain-like"/>
    <property type="match status" value="1"/>
</dbReference>
<dbReference type="InterPro" id="IPR018060">
    <property type="entry name" value="HTH_AraC"/>
</dbReference>
<keyword evidence="3" id="KW-0804">Transcription</keyword>
<accession>A0A1G7B0F9</accession>
<dbReference type="PANTHER" id="PTHR46796">
    <property type="entry name" value="HTH-TYPE TRANSCRIPTIONAL ACTIVATOR RHAS-RELATED"/>
    <property type="match status" value="1"/>
</dbReference>
<keyword evidence="1" id="KW-0805">Transcription regulation</keyword>
<dbReference type="SMART" id="SM00342">
    <property type="entry name" value="HTH_ARAC"/>
    <property type="match status" value="1"/>
</dbReference>
<evidence type="ECO:0000313" key="6">
    <source>
        <dbReference type="Proteomes" id="UP000198781"/>
    </source>
</evidence>
<evidence type="ECO:0000259" key="4">
    <source>
        <dbReference type="PROSITE" id="PS01124"/>
    </source>
</evidence>
<gene>
    <name evidence="5" type="ORF">SAMN05192589_113130</name>
</gene>
<proteinExistence type="predicted"/>
<keyword evidence="2 5" id="KW-0238">DNA-binding</keyword>
<dbReference type="SUPFAM" id="SSF48452">
    <property type="entry name" value="TPR-like"/>
    <property type="match status" value="1"/>
</dbReference>